<dbReference type="Pfam" id="PF18849">
    <property type="entry name" value="baeRF_family7"/>
    <property type="match status" value="1"/>
</dbReference>
<dbReference type="Proteomes" id="UP000305848">
    <property type="component" value="Unassembled WGS sequence"/>
</dbReference>
<keyword evidence="3" id="KW-1185">Reference proteome</keyword>
<reference evidence="2 3" key="1">
    <citation type="submission" date="2019-05" db="EMBL/GenBank/DDBJ databases">
        <title>Panacibacter sp. strain 17mud1-8 Genome sequencing and assembly.</title>
        <authorList>
            <person name="Chhetri G."/>
        </authorList>
    </citation>
    <scope>NUCLEOTIDE SEQUENCE [LARGE SCALE GENOMIC DNA]</scope>
    <source>
        <strain evidence="2 3">17mud1-8</strain>
    </source>
</reference>
<proteinExistence type="predicted"/>
<dbReference type="AlphaFoldDB" id="A0A4U3KZ20"/>
<comment type="caution">
    <text evidence="2">The sequence shown here is derived from an EMBL/GenBank/DDBJ whole genome shotgun (WGS) entry which is preliminary data.</text>
</comment>
<protein>
    <submittedName>
        <fullName evidence="2">Uncharacterized protein</fullName>
    </submittedName>
</protein>
<name>A0A4U3KZ20_9BACT</name>
<feature type="compositionally biased region" description="Basic and acidic residues" evidence="1">
    <location>
        <begin position="1"/>
        <end position="12"/>
    </location>
</feature>
<organism evidence="2 3">
    <name type="scientific">Ilyomonas limi</name>
    <dbReference type="NCBI Taxonomy" id="2575867"/>
    <lineage>
        <taxon>Bacteria</taxon>
        <taxon>Pseudomonadati</taxon>
        <taxon>Bacteroidota</taxon>
        <taxon>Chitinophagia</taxon>
        <taxon>Chitinophagales</taxon>
        <taxon>Chitinophagaceae</taxon>
        <taxon>Ilyomonas</taxon>
    </lineage>
</organism>
<gene>
    <name evidence="2" type="ORF">FC093_14725</name>
</gene>
<dbReference type="EMBL" id="SZQL01000012">
    <property type="protein sequence ID" value="TKK67139.1"/>
    <property type="molecule type" value="Genomic_DNA"/>
</dbReference>
<accession>A0A4U3KZ20</accession>
<evidence type="ECO:0000313" key="3">
    <source>
        <dbReference type="Proteomes" id="UP000305848"/>
    </source>
</evidence>
<dbReference type="RefSeq" id="WP_137262569.1">
    <property type="nucleotide sequence ID" value="NZ_SZQL01000012.1"/>
</dbReference>
<feature type="region of interest" description="Disordered" evidence="1">
    <location>
        <begin position="1"/>
        <end position="37"/>
    </location>
</feature>
<dbReference type="OrthoDB" id="4393931at2"/>
<feature type="region of interest" description="Disordered" evidence="1">
    <location>
        <begin position="53"/>
        <end position="79"/>
    </location>
</feature>
<sequence length="495" mass="55963">MAKQTMGKDDNGTFHPGKGMPSGVNKSEGLGVAATPPEKLDEYLEMTEKYTVGPDELDPSVRIRHPNRNTSKGEENFKGKMNTQASDKTVNETFTEERVEVVPEELPGILTKEIFSELANYKADCTISIYLDTHNSGMQVNNRFDPINFKNQLQEVTRRLGDKGHDQGHVERLLKPGYELLRNFDFWMDLTPGLAVFIAEGYFKYIKMPAAPIVEGITIEPTFYVTPLIPLMTRNEYFYILVIAKKCAKLFRADAWDIEVVKDVNLPQDMEDVKRLSGLDATTFRSGSSGTRAPRYSQEGVYHGVGGGNPEPKDSMLVYFEAVDDALWDQLLNKENAPLLLAGVEYEIPMYRKACDYHNVWPDALTGNRERQDKHELYKDAMEVMKPYFEQNKKRAFELYMNNSATSKTTSIVEDIVPAAYYSQISHLFVAKGEHLWGTFDEVNNKLQLHNTPDEGGEHLIDNAVVKTLANGGEVYLLEKNEMPADAPMAAILRY</sequence>
<dbReference type="InterPro" id="IPR040837">
    <property type="entry name" value="Bact_RF_family7"/>
</dbReference>
<evidence type="ECO:0000313" key="2">
    <source>
        <dbReference type="EMBL" id="TKK67139.1"/>
    </source>
</evidence>
<evidence type="ECO:0000256" key="1">
    <source>
        <dbReference type="SAM" id="MobiDB-lite"/>
    </source>
</evidence>